<feature type="transmembrane region" description="Helical" evidence="1">
    <location>
        <begin position="160"/>
        <end position="189"/>
    </location>
</feature>
<dbReference type="EMBL" id="AYKQ01000008">
    <property type="protein sequence ID" value="EWH33921.1"/>
    <property type="molecule type" value="Genomic_DNA"/>
</dbReference>
<accession>W7S6Q7</accession>
<keyword evidence="1" id="KW-1133">Transmembrane helix</keyword>
<gene>
    <name evidence="2" type="ORF">P799_06940</name>
</gene>
<proteinExistence type="predicted"/>
<evidence type="ECO:0000313" key="2">
    <source>
        <dbReference type="EMBL" id="EWH33921.1"/>
    </source>
</evidence>
<dbReference type="Proteomes" id="UP000023555">
    <property type="component" value="Unassembled WGS sequence"/>
</dbReference>
<sequence length="204" mass="24286">MESAKVRSTRSWYAIKYLSLLDDNLHAQKMGMEFFCETNLFLKRPYVKMRQGKDRTIVTRTQLLSLIIINLVLLPIIQLSYNLLFMTQIAESFFQIVLFPMLIIVLNLFLCCWRLKISFYIHWIFIYVGQGTALACYFVWHYSQLTPFPHMPVGEAAFDLYMVTFLIGLWQLVALFVINILAFVLYLFWQTLRNNDHQKKLYRL</sequence>
<feature type="transmembrane region" description="Helical" evidence="1">
    <location>
        <begin position="120"/>
        <end position="140"/>
    </location>
</feature>
<reference evidence="2 3" key="1">
    <citation type="journal article" date="2015" name="Stand. Genomic Sci.">
        <title>Genome sequence and description of the mosquitocidal and heavy metal tolerant strain Lysinibacillus sphaericus CBAM5.</title>
        <authorList>
            <person name="Pena-Montenegro T.D."/>
            <person name="Lozano L."/>
            <person name="Dussan J."/>
        </authorList>
    </citation>
    <scope>NUCLEOTIDE SEQUENCE [LARGE SCALE GENOMIC DNA]</scope>
    <source>
        <strain evidence="2">CBAM5</strain>
    </source>
</reference>
<protein>
    <submittedName>
        <fullName evidence="2">Uncharacterized protein</fullName>
    </submittedName>
</protein>
<name>W7S6Q7_LYSSH</name>
<organism evidence="2 3">
    <name type="scientific">Lysinibacillus sphaericus CBAM5</name>
    <dbReference type="NCBI Taxonomy" id="1400869"/>
    <lineage>
        <taxon>Bacteria</taxon>
        <taxon>Bacillati</taxon>
        <taxon>Bacillota</taxon>
        <taxon>Bacilli</taxon>
        <taxon>Bacillales</taxon>
        <taxon>Bacillaceae</taxon>
        <taxon>Lysinibacillus</taxon>
    </lineage>
</organism>
<dbReference type="HOGENOM" id="CLU_1530722_0_0_9"/>
<keyword evidence="1" id="KW-0472">Membrane</keyword>
<comment type="caution">
    <text evidence="2">The sequence shown here is derived from an EMBL/GenBank/DDBJ whole genome shotgun (WGS) entry which is preliminary data.</text>
</comment>
<dbReference type="AlphaFoldDB" id="W7S6Q7"/>
<feature type="transmembrane region" description="Helical" evidence="1">
    <location>
        <begin position="63"/>
        <end position="81"/>
    </location>
</feature>
<evidence type="ECO:0000256" key="1">
    <source>
        <dbReference type="SAM" id="Phobius"/>
    </source>
</evidence>
<feature type="transmembrane region" description="Helical" evidence="1">
    <location>
        <begin position="93"/>
        <end position="113"/>
    </location>
</feature>
<evidence type="ECO:0000313" key="3">
    <source>
        <dbReference type="Proteomes" id="UP000023555"/>
    </source>
</evidence>
<keyword evidence="1" id="KW-0812">Transmembrane</keyword>